<proteinExistence type="predicted"/>
<feature type="domain" description="3-beta hydroxysteroid dehydrogenase/isomerase" evidence="2">
    <location>
        <begin position="86"/>
        <end position="341"/>
    </location>
</feature>
<dbReference type="InterPro" id="IPR002225">
    <property type="entry name" value="3Beta_OHSteriod_DH/Estase"/>
</dbReference>
<evidence type="ECO:0000313" key="3">
    <source>
        <dbReference type="EMBL" id="PPJ30358.1"/>
    </source>
</evidence>
<dbReference type="InterPro" id="IPR036291">
    <property type="entry name" value="NAD(P)-bd_dom_sf"/>
</dbReference>
<evidence type="ECO:0000256" key="1">
    <source>
        <dbReference type="SAM" id="MobiDB-lite"/>
    </source>
</evidence>
<comment type="caution">
    <text evidence="3">The sequence shown here is derived from an EMBL/GenBank/DDBJ whole genome shotgun (WGS) entry which is preliminary data.</text>
</comment>
<protein>
    <submittedName>
        <fullName evidence="3">Dehydrogenase</fullName>
    </submittedName>
</protein>
<reference evidence="3 4" key="1">
    <citation type="submission" date="2018-02" db="EMBL/GenBank/DDBJ databases">
        <title>8 Nocardia nova and 1 Nocardia cyriacigeorgica strain used for evolution to TMP-SMX.</title>
        <authorList>
            <person name="Mehta H."/>
            <person name="Weng J."/>
            <person name="Shamoo Y."/>
        </authorList>
    </citation>
    <scope>NUCLEOTIDE SEQUENCE [LARGE SCALE GENOMIC DNA]</scope>
    <source>
        <strain evidence="3 4">BAA2227</strain>
    </source>
</reference>
<dbReference type="SUPFAM" id="SSF51735">
    <property type="entry name" value="NAD(P)-binding Rossmann-fold domains"/>
    <property type="match status" value="1"/>
</dbReference>
<accession>A0A2S6AA12</accession>
<keyword evidence="4" id="KW-1185">Reference proteome</keyword>
<dbReference type="GO" id="GO:0004029">
    <property type="term" value="F:aldehyde dehydrogenase (NAD+) activity"/>
    <property type="evidence" value="ECO:0007669"/>
    <property type="project" value="TreeGrafter"/>
</dbReference>
<evidence type="ECO:0000313" key="4">
    <source>
        <dbReference type="Proteomes" id="UP000238356"/>
    </source>
</evidence>
<dbReference type="GO" id="GO:0016616">
    <property type="term" value="F:oxidoreductase activity, acting on the CH-OH group of donors, NAD or NADP as acceptor"/>
    <property type="evidence" value="ECO:0007669"/>
    <property type="project" value="InterPro"/>
</dbReference>
<dbReference type="EMBL" id="PSZD01000004">
    <property type="protein sequence ID" value="PPJ30358.1"/>
    <property type="molecule type" value="Genomic_DNA"/>
</dbReference>
<sequence>MVVPAGRSSGPELRPPLAARAVVDRRGAQHRCARRPDSGRPARRAGQRPVAPVHRRHDAAVRAHLVAHRNRPQHRIFRGERTVKALVTGASGFLGGALVRRLVREGGHEVTVLARRTSNLGDLPELEGVRIAYGDLTDDESLERACAGVDVVFHSAARVDERGTRAQFHTENVRATEVLLRTARAAGATRFVFISSPSALMDRDGGDQIDIDESVPYPRHYLNLYSETKAAAERTVLAADTPGFTTCALRPRAIWGAGDRSGPIVRLLGRTAQGRLPDLSSGRSVQASLCHVDNIVHACLGVAGSDRVGGKAYFVADAERTDVWAFLAEVAGGLGYPAPSRRPDPRVLAAAVSVIETAWRIPAIARRWSPPLSRYVVALLTRTATYDTGAAARDFGYAPIIDREQGLARFLSWLESEGGIEQLTRELR</sequence>
<dbReference type="GO" id="GO:0006694">
    <property type="term" value="P:steroid biosynthetic process"/>
    <property type="evidence" value="ECO:0007669"/>
    <property type="project" value="InterPro"/>
</dbReference>
<dbReference type="AlphaFoldDB" id="A0A2S6AA12"/>
<dbReference type="Gene3D" id="3.40.50.720">
    <property type="entry name" value="NAD(P)-binding Rossmann-like Domain"/>
    <property type="match status" value="1"/>
</dbReference>
<dbReference type="InterPro" id="IPR051783">
    <property type="entry name" value="NAD(P)-dependent_oxidoreduct"/>
</dbReference>
<organism evidence="3 4">
    <name type="scientific">Nocardia nova</name>
    <dbReference type="NCBI Taxonomy" id="37330"/>
    <lineage>
        <taxon>Bacteria</taxon>
        <taxon>Bacillati</taxon>
        <taxon>Actinomycetota</taxon>
        <taxon>Actinomycetes</taxon>
        <taxon>Mycobacteriales</taxon>
        <taxon>Nocardiaceae</taxon>
        <taxon>Nocardia</taxon>
    </lineage>
</organism>
<feature type="region of interest" description="Disordered" evidence="1">
    <location>
        <begin position="23"/>
        <end position="55"/>
    </location>
</feature>
<dbReference type="Proteomes" id="UP000238356">
    <property type="component" value="Unassembled WGS sequence"/>
</dbReference>
<gene>
    <name evidence="3" type="ORF">C5F51_07500</name>
</gene>
<dbReference type="PANTHER" id="PTHR48079">
    <property type="entry name" value="PROTEIN YEEZ"/>
    <property type="match status" value="1"/>
</dbReference>
<evidence type="ECO:0000259" key="2">
    <source>
        <dbReference type="Pfam" id="PF01073"/>
    </source>
</evidence>
<dbReference type="Pfam" id="PF01073">
    <property type="entry name" value="3Beta_HSD"/>
    <property type="match status" value="1"/>
</dbReference>
<dbReference type="GO" id="GO:0005737">
    <property type="term" value="C:cytoplasm"/>
    <property type="evidence" value="ECO:0007669"/>
    <property type="project" value="TreeGrafter"/>
</dbReference>
<name>A0A2S6AA12_9NOCA</name>
<dbReference type="PANTHER" id="PTHR48079:SF6">
    <property type="entry name" value="NAD(P)-BINDING DOMAIN-CONTAINING PROTEIN-RELATED"/>
    <property type="match status" value="1"/>
</dbReference>